<sequence>MARIKPQALLNQSKRKKGPARISATTIFLCNLVVVVIVLSLVATYKHWSQRSRNQPVSGLSTFKDTANSLTESKKYDLPGYAILNTSKGYITVELYKDGSPMIVDNFLDLCQKEYFKGLPFHHVIKHYVIQAGHGQGLGAAEDWTTKGKLHSRLATSTGFELFITTAPIPDLNDKLLVFGRTVKGEDVVQVFEIANQRVKGKNQHNNSNEDSLMDLDNQEDPFLAFIDYARSILSPVEGDEDGEIYDPSTNGSESTGPGWSWIASRILKTCIAYSSGVTSAILLSDLSQAWSEQRRSGVSRKRPEIISHLKKKHRRNKLANTVTIDSVYEKNFLSLNSVLEAVIVDAFVLPGTNIYMLTLGDFRSSNTIDLYLHRRYYDLVDPQSGILKRGREIFLTGCYLRTAREGSGSTRLLPTEYLVILLDDDQDDDAMLIAAQFCSDSFSSISFNEASTGVSYSLYARIESIQSKEIQGTSGSVQRKEITLVDNDGVRLEFLLWGEQVLLANLFSVGSMLALDRPYIASSAESSIETSHELCLEYGSATQLFLVPFLQHEEQVYIPLTLNRYQGSRLMSTGDPTQGFKVSQVALPCDSQGSVDFCSYPFQSFVTDLRDKMTSISLYGVVADIFRERKAAEVIFSLKIEDTTGAIWAKLHFARSWSFGRVGIGHTVYLSGLSCHLRKHSGLEATWYDNAAGAFFVNLSCLPALLNSSCLHKLSRLSDLSSEASCTYICRVRLDQVDQCHVNTRFSHSLCGHVVNKMPSGDAECSFCHCNCDAEVVRTFHLKITLADETGKVFAWCIGQTATELLQISPDEFYDLPEDEQFMYPSSLENESFVVALVNCQRQGYGLSQSITQEADAIPWEITRALRCE</sequence>
<dbReference type="Pfam" id="PF17244">
    <property type="entry name" value="CDC24_OB3"/>
    <property type="match status" value="1"/>
</dbReference>
<dbReference type="GO" id="GO:0003755">
    <property type="term" value="F:peptidyl-prolyl cis-trans isomerase activity"/>
    <property type="evidence" value="ECO:0007669"/>
    <property type="project" value="InterPro"/>
</dbReference>
<protein>
    <recommendedName>
        <fullName evidence="2">PPIase cyclophilin-type domain-containing protein</fullName>
    </recommendedName>
</protein>
<keyword evidence="1" id="KW-0812">Transmembrane</keyword>
<dbReference type="EMBL" id="CAADRP010001952">
    <property type="protein sequence ID" value="VFU57632.1"/>
    <property type="molecule type" value="Genomic_DNA"/>
</dbReference>
<name>A0A6N2MYV5_SALVM</name>
<dbReference type="AlphaFoldDB" id="A0A6N2MYV5"/>
<keyword evidence="1" id="KW-1133">Transmembrane helix</keyword>
<dbReference type="InterPro" id="IPR035203">
    <property type="entry name" value="Cdc24_OB3"/>
</dbReference>
<organism evidence="3">
    <name type="scientific">Salix viminalis</name>
    <name type="common">Common osier</name>
    <name type="synonym">Basket willow</name>
    <dbReference type="NCBI Taxonomy" id="40686"/>
    <lineage>
        <taxon>Eukaryota</taxon>
        <taxon>Viridiplantae</taxon>
        <taxon>Streptophyta</taxon>
        <taxon>Embryophyta</taxon>
        <taxon>Tracheophyta</taxon>
        <taxon>Spermatophyta</taxon>
        <taxon>Magnoliopsida</taxon>
        <taxon>eudicotyledons</taxon>
        <taxon>Gunneridae</taxon>
        <taxon>Pentapetalae</taxon>
        <taxon>rosids</taxon>
        <taxon>fabids</taxon>
        <taxon>Malpighiales</taxon>
        <taxon>Salicaceae</taxon>
        <taxon>Saliceae</taxon>
        <taxon>Salix</taxon>
    </lineage>
</organism>
<gene>
    <name evidence="3" type="ORF">SVIM_LOCUS416598</name>
</gene>
<evidence type="ECO:0000313" key="3">
    <source>
        <dbReference type="EMBL" id="VFU57632.1"/>
    </source>
</evidence>
<evidence type="ECO:0000256" key="1">
    <source>
        <dbReference type="SAM" id="Phobius"/>
    </source>
</evidence>
<dbReference type="CDD" id="cd00317">
    <property type="entry name" value="cyclophilin"/>
    <property type="match status" value="1"/>
</dbReference>
<dbReference type="SUPFAM" id="SSF50249">
    <property type="entry name" value="Nucleic acid-binding proteins"/>
    <property type="match status" value="1"/>
</dbReference>
<dbReference type="PANTHER" id="PTHR36033">
    <property type="entry name" value="NUCLEIC ACID-BINDING PROTEINS SUPERFAMILY"/>
    <property type="match status" value="1"/>
</dbReference>
<dbReference type="Pfam" id="PF00160">
    <property type="entry name" value="Pro_isomerase"/>
    <property type="match status" value="1"/>
</dbReference>
<feature type="transmembrane region" description="Helical" evidence="1">
    <location>
        <begin position="21"/>
        <end position="45"/>
    </location>
</feature>
<dbReference type="InterPro" id="IPR035200">
    <property type="entry name" value="Cdc24_OB2"/>
</dbReference>
<evidence type="ECO:0000259" key="2">
    <source>
        <dbReference type="PROSITE" id="PS50072"/>
    </source>
</evidence>
<dbReference type="Gene3D" id="2.40.100.10">
    <property type="entry name" value="Cyclophilin-like"/>
    <property type="match status" value="2"/>
</dbReference>
<reference evidence="3" key="1">
    <citation type="submission" date="2019-03" db="EMBL/GenBank/DDBJ databases">
        <authorList>
            <person name="Mank J."/>
            <person name="Almeida P."/>
        </authorList>
    </citation>
    <scope>NUCLEOTIDE SEQUENCE</scope>
    <source>
        <strain evidence="3">78183</strain>
    </source>
</reference>
<dbReference type="PANTHER" id="PTHR36033:SF1">
    <property type="entry name" value="NUCLEIC ACID-BINDING PROTEINS SUPERFAMILY"/>
    <property type="match status" value="1"/>
</dbReference>
<dbReference type="Gene3D" id="2.40.50.140">
    <property type="entry name" value="Nucleic acid-binding proteins"/>
    <property type="match status" value="1"/>
</dbReference>
<dbReference type="SUPFAM" id="SSF50891">
    <property type="entry name" value="Cyclophilin-like"/>
    <property type="match status" value="1"/>
</dbReference>
<feature type="domain" description="PPIase cyclophilin-type" evidence="2">
    <location>
        <begin position="78"/>
        <end position="193"/>
    </location>
</feature>
<dbReference type="Pfam" id="PF17246">
    <property type="entry name" value="CDC24_OB1"/>
    <property type="match status" value="1"/>
</dbReference>
<proteinExistence type="predicted"/>
<dbReference type="InterPro" id="IPR012340">
    <property type="entry name" value="NA-bd_OB-fold"/>
</dbReference>
<dbReference type="PROSITE" id="PS50072">
    <property type="entry name" value="CSA_PPIASE_2"/>
    <property type="match status" value="1"/>
</dbReference>
<dbReference type="InterPro" id="IPR029000">
    <property type="entry name" value="Cyclophilin-like_dom_sf"/>
</dbReference>
<dbReference type="Pfam" id="PF17245">
    <property type="entry name" value="CDC24_OB2"/>
    <property type="match status" value="1"/>
</dbReference>
<dbReference type="InterPro" id="IPR002130">
    <property type="entry name" value="Cyclophilin-type_PPIase_dom"/>
</dbReference>
<keyword evidence="1" id="KW-0472">Membrane</keyword>
<dbReference type="InterPro" id="IPR035201">
    <property type="entry name" value="Cdc24_OB1"/>
</dbReference>
<accession>A0A6N2MYV5</accession>